<name>A0ACC1HXW7_9FUNG</name>
<keyword evidence="2" id="KW-1185">Reference proteome</keyword>
<dbReference type="EMBL" id="JANBPG010004335">
    <property type="protein sequence ID" value="KAJ1876795.1"/>
    <property type="molecule type" value="Genomic_DNA"/>
</dbReference>
<gene>
    <name evidence="1" type="ORF">LPJ66_012242</name>
</gene>
<feature type="non-terminal residue" evidence="1">
    <location>
        <position position="1"/>
    </location>
</feature>
<reference evidence="1" key="1">
    <citation type="submission" date="2022-07" db="EMBL/GenBank/DDBJ databases">
        <title>Phylogenomic reconstructions and comparative analyses of Kickxellomycotina fungi.</title>
        <authorList>
            <person name="Reynolds N.K."/>
            <person name="Stajich J.E."/>
            <person name="Barry K."/>
            <person name="Grigoriev I.V."/>
            <person name="Crous P."/>
            <person name="Smith M.E."/>
        </authorList>
    </citation>
    <scope>NUCLEOTIDE SEQUENCE</scope>
    <source>
        <strain evidence="1">Benny 63K</strain>
    </source>
</reference>
<sequence>SYAAKGLVALMYAGQVEAKDAVCNVLAPFLRQMESMHLSTLDLAFYPVGDSDEALSEIASKGTKLDQWMNTALVLFSPMWIMVAQQGVWTDSNVLAFDMLGYF</sequence>
<protein>
    <submittedName>
        <fullName evidence="1">Uncharacterized protein</fullName>
    </submittedName>
</protein>
<dbReference type="Proteomes" id="UP001150581">
    <property type="component" value="Unassembled WGS sequence"/>
</dbReference>
<evidence type="ECO:0000313" key="1">
    <source>
        <dbReference type="EMBL" id="KAJ1876795.1"/>
    </source>
</evidence>
<proteinExistence type="predicted"/>
<evidence type="ECO:0000313" key="2">
    <source>
        <dbReference type="Proteomes" id="UP001150581"/>
    </source>
</evidence>
<organism evidence="1 2">
    <name type="scientific">Kickxella alabastrina</name>
    <dbReference type="NCBI Taxonomy" id="61397"/>
    <lineage>
        <taxon>Eukaryota</taxon>
        <taxon>Fungi</taxon>
        <taxon>Fungi incertae sedis</taxon>
        <taxon>Zoopagomycota</taxon>
        <taxon>Kickxellomycotina</taxon>
        <taxon>Kickxellomycetes</taxon>
        <taxon>Kickxellales</taxon>
        <taxon>Kickxellaceae</taxon>
        <taxon>Kickxella</taxon>
    </lineage>
</organism>
<comment type="caution">
    <text evidence="1">The sequence shown here is derived from an EMBL/GenBank/DDBJ whole genome shotgun (WGS) entry which is preliminary data.</text>
</comment>
<accession>A0ACC1HXW7</accession>